<feature type="compositionally biased region" description="Acidic residues" evidence="1">
    <location>
        <begin position="1"/>
        <end position="12"/>
    </location>
</feature>
<dbReference type="AlphaFoldDB" id="A0A922DR46"/>
<name>A0A922DR46_CARIL</name>
<comment type="caution">
    <text evidence="2">The sequence shown here is derived from an EMBL/GenBank/DDBJ whole genome shotgun (WGS) entry which is preliminary data.</text>
</comment>
<organism evidence="2 3">
    <name type="scientific">Carya illinoinensis</name>
    <name type="common">Pecan</name>
    <dbReference type="NCBI Taxonomy" id="32201"/>
    <lineage>
        <taxon>Eukaryota</taxon>
        <taxon>Viridiplantae</taxon>
        <taxon>Streptophyta</taxon>
        <taxon>Embryophyta</taxon>
        <taxon>Tracheophyta</taxon>
        <taxon>Spermatophyta</taxon>
        <taxon>Magnoliopsida</taxon>
        <taxon>eudicotyledons</taxon>
        <taxon>Gunneridae</taxon>
        <taxon>Pentapetalae</taxon>
        <taxon>rosids</taxon>
        <taxon>fabids</taxon>
        <taxon>Fagales</taxon>
        <taxon>Juglandaceae</taxon>
        <taxon>Carya</taxon>
    </lineage>
</organism>
<evidence type="ECO:0000313" key="3">
    <source>
        <dbReference type="Proteomes" id="UP000811246"/>
    </source>
</evidence>
<accession>A0A922DR46</accession>
<sequence>MDYDAVPTEDDYPDHPKMPSDHRVAVLTQTKNKQKNRSGFFSKKSFWLCCSNLVVNAGAHEEEEEKETLDGLNLNNINNKKKMMKRKLLLCCSNVEFETEGEKEKVLSYLEKNTKEYSLMMCCSNIEVGPKTDLGHQTSK</sequence>
<proteinExistence type="predicted"/>
<dbReference type="Proteomes" id="UP000811246">
    <property type="component" value="Chromosome 11"/>
</dbReference>
<reference evidence="2" key="1">
    <citation type="submission" date="2021-01" db="EMBL/GenBank/DDBJ databases">
        <authorList>
            <person name="Lovell J.T."/>
            <person name="Bentley N."/>
            <person name="Bhattarai G."/>
            <person name="Jenkins J.W."/>
            <person name="Sreedasyam A."/>
            <person name="Alarcon Y."/>
            <person name="Bock C."/>
            <person name="Boston L."/>
            <person name="Carlson J."/>
            <person name="Cervantes K."/>
            <person name="Clermont K."/>
            <person name="Krom N."/>
            <person name="Kubenka K."/>
            <person name="Mamidi S."/>
            <person name="Mattison C."/>
            <person name="Monteros M."/>
            <person name="Pisani C."/>
            <person name="Plott C."/>
            <person name="Rajasekar S."/>
            <person name="Rhein H.S."/>
            <person name="Rohla C."/>
            <person name="Song M."/>
            <person name="Hilaire R.S."/>
            <person name="Shu S."/>
            <person name="Wells L."/>
            <person name="Wang X."/>
            <person name="Webber J."/>
            <person name="Heerema R.J."/>
            <person name="Klein P."/>
            <person name="Conner P."/>
            <person name="Grauke L."/>
            <person name="Grimwood J."/>
            <person name="Schmutz J."/>
            <person name="Randall J.J."/>
        </authorList>
    </citation>
    <scope>NUCLEOTIDE SEQUENCE</scope>
    <source>
        <tissue evidence="2">Leaf</tissue>
    </source>
</reference>
<gene>
    <name evidence="2" type="ORF">I3842_11G160700</name>
</gene>
<protein>
    <submittedName>
        <fullName evidence="2">Uncharacterized protein</fullName>
    </submittedName>
</protein>
<evidence type="ECO:0000313" key="2">
    <source>
        <dbReference type="EMBL" id="KAG6689164.1"/>
    </source>
</evidence>
<evidence type="ECO:0000256" key="1">
    <source>
        <dbReference type="SAM" id="MobiDB-lite"/>
    </source>
</evidence>
<dbReference type="EMBL" id="CM031835">
    <property type="protein sequence ID" value="KAG6689164.1"/>
    <property type="molecule type" value="Genomic_DNA"/>
</dbReference>
<feature type="region of interest" description="Disordered" evidence="1">
    <location>
        <begin position="1"/>
        <end position="20"/>
    </location>
</feature>